<keyword evidence="7" id="KW-1185">Reference proteome</keyword>
<evidence type="ECO:0000256" key="4">
    <source>
        <dbReference type="ARBA" id="ARBA00023163"/>
    </source>
</evidence>
<dbReference type="AlphaFoldDB" id="A0A0W0T0X1"/>
<evidence type="ECO:0000313" key="6">
    <source>
        <dbReference type="EMBL" id="KTC89263.1"/>
    </source>
</evidence>
<dbReference type="PANTHER" id="PTHR30204">
    <property type="entry name" value="REDOX-CYCLING DRUG-SENSING TRANSCRIPTIONAL ACTIVATOR SOXR"/>
    <property type="match status" value="1"/>
</dbReference>
<dbReference type="SUPFAM" id="SSF46955">
    <property type="entry name" value="Putative DNA-binding domain"/>
    <property type="match status" value="1"/>
</dbReference>
<evidence type="ECO:0000313" key="7">
    <source>
        <dbReference type="Proteomes" id="UP000054736"/>
    </source>
</evidence>
<dbReference type="InterPro" id="IPR000551">
    <property type="entry name" value="MerR-type_HTH_dom"/>
</dbReference>
<dbReference type="PANTHER" id="PTHR30204:SF69">
    <property type="entry name" value="MERR-FAMILY TRANSCRIPTIONAL REGULATOR"/>
    <property type="match status" value="1"/>
</dbReference>
<evidence type="ECO:0000256" key="3">
    <source>
        <dbReference type="ARBA" id="ARBA00023125"/>
    </source>
</evidence>
<keyword evidence="1" id="KW-0678">Repressor</keyword>
<dbReference type="PROSITE" id="PS50937">
    <property type="entry name" value="HTH_MERR_2"/>
    <property type="match status" value="1"/>
</dbReference>
<dbReference type="Proteomes" id="UP000054736">
    <property type="component" value="Unassembled WGS sequence"/>
</dbReference>
<dbReference type="InterPro" id="IPR009061">
    <property type="entry name" value="DNA-bd_dom_put_sf"/>
</dbReference>
<dbReference type="STRING" id="1212489.Ldro_0752"/>
<evidence type="ECO:0000256" key="2">
    <source>
        <dbReference type="ARBA" id="ARBA00023015"/>
    </source>
</evidence>
<reference evidence="6 7" key="1">
    <citation type="submission" date="2015-11" db="EMBL/GenBank/DDBJ databases">
        <title>Genomic analysis of 38 Legionella species identifies large and diverse effector repertoires.</title>
        <authorList>
            <person name="Burstein D."/>
            <person name="Amaro F."/>
            <person name="Zusman T."/>
            <person name="Lifshitz Z."/>
            <person name="Cohen O."/>
            <person name="Gilbert J.A."/>
            <person name="Pupko T."/>
            <person name="Shuman H.A."/>
            <person name="Segal G."/>
        </authorList>
    </citation>
    <scope>NUCLEOTIDE SEQUENCE [LARGE SCALE GENOMIC DNA]</scope>
    <source>
        <strain evidence="6 7">ATCC 700990</strain>
    </source>
</reference>
<evidence type="ECO:0000259" key="5">
    <source>
        <dbReference type="PROSITE" id="PS50937"/>
    </source>
</evidence>
<dbReference type="RefSeq" id="WP_420795403.1">
    <property type="nucleotide sequence ID" value="NZ_CAAAIU010000015.1"/>
</dbReference>
<dbReference type="PATRIC" id="fig|1212489.4.peg.781"/>
<comment type="caution">
    <text evidence="6">The sequence shown here is derived from an EMBL/GenBank/DDBJ whole genome shotgun (WGS) entry which is preliminary data.</text>
</comment>
<accession>A0A0W0T0X1</accession>
<dbReference type="Pfam" id="PF00376">
    <property type="entry name" value="MerR"/>
    <property type="match status" value="1"/>
</dbReference>
<dbReference type="Gene3D" id="1.10.1660.10">
    <property type="match status" value="1"/>
</dbReference>
<dbReference type="EMBL" id="LNXY01000008">
    <property type="protein sequence ID" value="KTC89263.1"/>
    <property type="molecule type" value="Genomic_DNA"/>
</dbReference>
<proteinExistence type="predicted"/>
<dbReference type="InterPro" id="IPR047057">
    <property type="entry name" value="MerR_fam"/>
</dbReference>
<name>A0A0W0T0X1_9GAMM</name>
<evidence type="ECO:0000256" key="1">
    <source>
        <dbReference type="ARBA" id="ARBA00022491"/>
    </source>
</evidence>
<dbReference type="SMART" id="SM00422">
    <property type="entry name" value="HTH_MERR"/>
    <property type="match status" value="1"/>
</dbReference>
<protein>
    <submittedName>
        <fullName evidence="6">Mercury resistance transcriptional regulator SkgA</fullName>
    </submittedName>
</protein>
<sequence>MYTIKQLAEISSVSTRTLRFYDEIGLLKPASYGDNQYRYYKEVILPRLTVHLV</sequence>
<gene>
    <name evidence="6" type="ORF">Ldro_0752</name>
</gene>
<keyword evidence="2" id="KW-0805">Transcription regulation</keyword>
<dbReference type="GO" id="GO:0003700">
    <property type="term" value="F:DNA-binding transcription factor activity"/>
    <property type="evidence" value="ECO:0007669"/>
    <property type="project" value="InterPro"/>
</dbReference>
<keyword evidence="4" id="KW-0804">Transcription</keyword>
<organism evidence="6 7">
    <name type="scientific">Legionella drozanskii LLAP-1</name>
    <dbReference type="NCBI Taxonomy" id="1212489"/>
    <lineage>
        <taxon>Bacteria</taxon>
        <taxon>Pseudomonadati</taxon>
        <taxon>Pseudomonadota</taxon>
        <taxon>Gammaproteobacteria</taxon>
        <taxon>Legionellales</taxon>
        <taxon>Legionellaceae</taxon>
        <taxon>Legionella</taxon>
    </lineage>
</organism>
<feature type="domain" description="HTH merR-type" evidence="5">
    <location>
        <begin position="1"/>
        <end position="53"/>
    </location>
</feature>
<dbReference type="GO" id="GO:0003677">
    <property type="term" value="F:DNA binding"/>
    <property type="evidence" value="ECO:0007669"/>
    <property type="project" value="UniProtKB-KW"/>
</dbReference>
<keyword evidence="3" id="KW-0238">DNA-binding</keyword>